<dbReference type="EMBL" id="MCFG01000223">
    <property type="protein sequence ID" value="ORX78084.1"/>
    <property type="molecule type" value="Genomic_DNA"/>
</dbReference>
<reference evidence="1 2" key="2">
    <citation type="submission" date="2016-08" db="EMBL/GenBank/DDBJ databases">
        <title>Pervasive Adenine N6-methylation of Active Genes in Fungi.</title>
        <authorList>
            <consortium name="DOE Joint Genome Institute"/>
            <person name="Mondo S.J."/>
            <person name="Dannebaum R.O."/>
            <person name="Kuo R.C."/>
            <person name="Labutti K."/>
            <person name="Haridas S."/>
            <person name="Kuo A."/>
            <person name="Salamov A."/>
            <person name="Ahrendt S.R."/>
            <person name="Lipzen A."/>
            <person name="Sullivan W."/>
            <person name="Andreopoulos W.B."/>
            <person name="Clum A."/>
            <person name="Lindquist E."/>
            <person name="Daum C."/>
            <person name="Ramamoorthy G.K."/>
            <person name="Gryganskyi A."/>
            <person name="Culley D."/>
            <person name="Magnuson J.K."/>
            <person name="James T.Y."/>
            <person name="O'Malley M.A."/>
            <person name="Stajich J.E."/>
            <person name="Spatafora J.W."/>
            <person name="Visel A."/>
            <person name="Grigoriev I.V."/>
        </authorList>
    </citation>
    <scope>NUCLEOTIDE SEQUENCE [LARGE SCALE GENOMIC DNA]</scope>
    <source>
        <strain evidence="1 2">S4</strain>
    </source>
</reference>
<dbReference type="AlphaFoldDB" id="A0A1Y1WYA1"/>
<reference evidence="1 2" key="1">
    <citation type="submission" date="2016-08" db="EMBL/GenBank/DDBJ databases">
        <title>A Parts List for Fungal Cellulosomes Revealed by Comparative Genomics.</title>
        <authorList>
            <consortium name="DOE Joint Genome Institute"/>
            <person name="Haitjema C.H."/>
            <person name="Gilmore S.P."/>
            <person name="Henske J.K."/>
            <person name="Solomon K.V."/>
            <person name="De Groot R."/>
            <person name="Kuo A."/>
            <person name="Mondo S.J."/>
            <person name="Salamov A.A."/>
            <person name="Labutti K."/>
            <person name="Zhao Z."/>
            <person name="Chiniquy J."/>
            <person name="Barry K."/>
            <person name="Brewer H.M."/>
            <person name="Purvine S.O."/>
            <person name="Wright A.T."/>
            <person name="Boxma B."/>
            <person name="Van Alen T."/>
            <person name="Hackstein J.H."/>
            <person name="Baker S.E."/>
            <person name="Grigoriev I.V."/>
            <person name="O'Malley M.A."/>
        </authorList>
    </citation>
    <scope>NUCLEOTIDE SEQUENCE [LARGE SCALE GENOMIC DNA]</scope>
    <source>
        <strain evidence="1 2">S4</strain>
    </source>
</reference>
<keyword evidence="2" id="KW-1185">Reference proteome</keyword>
<evidence type="ECO:0000313" key="2">
    <source>
        <dbReference type="Proteomes" id="UP000193944"/>
    </source>
</evidence>
<organism evidence="1 2">
    <name type="scientific">Anaeromyces robustus</name>
    <dbReference type="NCBI Taxonomy" id="1754192"/>
    <lineage>
        <taxon>Eukaryota</taxon>
        <taxon>Fungi</taxon>
        <taxon>Fungi incertae sedis</taxon>
        <taxon>Chytridiomycota</taxon>
        <taxon>Chytridiomycota incertae sedis</taxon>
        <taxon>Neocallimastigomycetes</taxon>
        <taxon>Neocallimastigales</taxon>
        <taxon>Neocallimastigaceae</taxon>
        <taxon>Anaeromyces</taxon>
    </lineage>
</organism>
<name>A0A1Y1WYA1_9FUNG</name>
<accession>A0A1Y1WYA1</accession>
<dbReference type="Proteomes" id="UP000193944">
    <property type="component" value="Unassembled WGS sequence"/>
</dbReference>
<comment type="caution">
    <text evidence="1">The sequence shown here is derived from an EMBL/GenBank/DDBJ whole genome shotgun (WGS) entry which is preliminary data.</text>
</comment>
<sequence length="66" mass="7866">MDYIDNEFYILELSCYYHGVQKTFLQVFILFKINIAVMNFHMFDDYSLISSNDVSTPMAYPFFGEK</sequence>
<protein>
    <submittedName>
        <fullName evidence="1">Uncharacterized protein</fullName>
    </submittedName>
</protein>
<proteinExistence type="predicted"/>
<evidence type="ECO:0000313" key="1">
    <source>
        <dbReference type="EMBL" id="ORX78084.1"/>
    </source>
</evidence>
<gene>
    <name evidence="1" type="ORF">BCR32DRAFT_51852</name>
</gene>